<dbReference type="EMBL" id="JADEXN010000104">
    <property type="protein sequence ID" value="MBE9040640.1"/>
    <property type="molecule type" value="Genomic_DNA"/>
</dbReference>
<feature type="signal peptide" evidence="1">
    <location>
        <begin position="1"/>
        <end position="24"/>
    </location>
</feature>
<dbReference type="AlphaFoldDB" id="A0A928VZQ5"/>
<accession>A0A928VZQ5</accession>
<sequence length="157" mass="17372">MKYCEKSIVSLFAAIAGLSSIAFPEDALAQSRSQPFQNFDSIQIRQRENVRVIPLITLPQAFDSAFYEHGGNYFDRTSIQGTGESLGGLFFPELEVADDAESVNALYRDAMNQQLYSDPFIRTPDLDVYQGSLLTLPYACGTSPVIVDGTALQCTRR</sequence>
<dbReference type="Proteomes" id="UP000621799">
    <property type="component" value="Unassembled WGS sequence"/>
</dbReference>
<feature type="chain" id="PRO_5037389678" evidence="1">
    <location>
        <begin position="25"/>
        <end position="157"/>
    </location>
</feature>
<proteinExistence type="predicted"/>
<evidence type="ECO:0000313" key="3">
    <source>
        <dbReference type="Proteomes" id="UP000621799"/>
    </source>
</evidence>
<evidence type="ECO:0000256" key="1">
    <source>
        <dbReference type="SAM" id="SignalP"/>
    </source>
</evidence>
<protein>
    <submittedName>
        <fullName evidence="2">Uncharacterized protein</fullName>
    </submittedName>
</protein>
<name>A0A928VZQ5_9CYAN</name>
<organism evidence="2 3">
    <name type="scientific">Zarconia navalis LEGE 11467</name>
    <dbReference type="NCBI Taxonomy" id="1828826"/>
    <lineage>
        <taxon>Bacteria</taxon>
        <taxon>Bacillati</taxon>
        <taxon>Cyanobacteriota</taxon>
        <taxon>Cyanophyceae</taxon>
        <taxon>Oscillatoriophycideae</taxon>
        <taxon>Oscillatoriales</taxon>
        <taxon>Oscillatoriales incertae sedis</taxon>
        <taxon>Zarconia</taxon>
        <taxon>Zarconia navalis</taxon>
    </lineage>
</organism>
<dbReference type="RefSeq" id="WP_264320885.1">
    <property type="nucleotide sequence ID" value="NZ_JADEXN010000104.1"/>
</dbReference>
<keyword evidence="1" id="KW-0732">Signal</keyword>
<keyword evidence="3" id="KW-1185">Reference proteome</keyword>
<comment type="caution">
    <text evidence="2">The sequence shown here is derived from an EMBL/GenBank/DDBJ whole genome shotgun (WGS) entry which is preliminary data.</text>
</comment>
<gene>
    <name evidence="2" type="ORF">IQ235_07580</name>
</gene>
<reference evidence="2" key="1">
    <citation type="submission" date="2020-10" db="EMBL/GenBank/DDBJ databases">
        <authorList>
            <person name="Castelo-Branco R."/>
            <person name="Eusebio N."/>
            <person name="Adriana R."/>
            <person name="Vieira A."/>
            <person name="Brugerolle De Fraissinette N."/>
            <person name="Rezende De Castro R."/>
            <person name="Schneider M.P."/>
            <person name="Vasconcelos V."/>
            <person name="Leao P.N."/>
        </authorList>
    </citation>
    <scope>NUCLEOTIDE SEQUENCE</scope>
    <source>
        <strain evidence="2">LEGE 11467</strain>
    </source>
</reference>
<evidence type="ECO:0000313" key="2">
    <source>
        <dbReference type="EMBL" id="MBE9040640.1"/>
    </source>
</evidence>